<evidence type="ECO:0000313" key="2">
    <source>
        <dbReference type="EMBL" id="TPP65372.1"/>
    </source>
</evidence>
<dbReference type="EMBL" id="SUNJ01003293">
    <property type="protein sequence ID" value="TPP65372.1"/>
    <property type="molecule type" value="Genomic_DNA"/>
</dbReference>
<evidence type="ECO:0000313" key="3">
    <source>
        <dbReference type="Proteomes" id="UP000316759"/>
    </source>
</evidence>
<dbReference type="PANTHER" id="PTHR18444:SF9">
    <property type="entry name" value="UPF0538 PROTEIN C2ORF76"/>
    <property type="match status" value="1"/>
</dbReference>
<proteinExistence type="inferred from homology"/>
<keyword evidence="3" id="KW-1185">Reference proteome</keyword>
<dbReference type="InterPro" id="IPR018794">
    <property type="entry name" value="UPF0538"/>
</dbReference>
<name>A0A504YT88_FASGI</name>
<reference evidence="2 3" key="1">
    <citation type="submission" date="2019-04" db="EMBL/GenBank/DDBJ databases">
        <title>Annotation for the trematode Fasciola gigantica.</title>
        <authorList>
            <person name="Choi Y.-J."/>
        </authorList>
    </citation>
    <scope>NUCLEOTIDE SEQUENCE [LARGE SCALE GENOMIC DNA]</scope>
    <source>
        <strain evidence="2">Uganda_cow_1</strain>
    </source>
</reference>
<dbReference type="OrthoDB" id="937at2759"/>
<comment type="similarity">
    <text evidence="1">Belongs to the UPF0538 family.</text>
</comment>
<dbReference type="PANTHER" id="PTHR18444">
    <property type="entry name" value="UPF0538 FAMILY MEMBER"/>
    <property type="match status" value="1"/>
</dbReference>
<protein>
    <submittedName>
        <fullName evidence="2">Uncharacterized protein</fullName>
    </submittedName>
</protein>
<evidence type="ECO:0000256" key="1">
    <source>
        <dbReference type="ARBA" id="ARBA00007176"/>
    </source>
</evidence>
<accession>A0A504YT88</accession>
<dbReference type="Proteomes" id="UP000316759">
    <property type="component" value="Unassembled WGS sequence"/>
</dbReference>
<gene>
    <name evidence="2" type="ORF">FGIG_07367</name>
</gene>
<comment type="caution">
    <text evidence="2">The sequence shown here is derived from an EMBL/GenBank/DDBJ whole genome shotgun (WGS) entry which is preliminary data.</text>
</comment>
<dbReference type="AlphaFoldDB" id="A0A504YT88"/>
<organism evidence="2 3">
    <name type="scientific">Fasciola gigantica</name>
    <name type="common">Giant liver fluke</name>
    <dbReference type="NCBI Taxonomy" id="46835"/>
    <lineage>
        <taxon>Eukaryota</taxon>
        <taxon>Metazoa</taxon>
        <taxon>Spiralia</taxon>
        <taxon>Lophotrochozoa</taxon>
        <taxon>Platyhelminthes</taxon>
        <taxon>Trematoda</taxon>
        <taxon>Digenea</taxon>
        <taxon>Plagiorchiida</taxon>
        <taxon>Echinostomata</taxon>
        <taxon>Echinostomatoidea</taxon>
        <taxon>Fasciolidae</taxon>
        <taxon>Fasciola</taxon>
    </lineage>
</organism>
<sequence length="123" mass="13804">MTDLINITVTLIRSFKFRTTALLGVVTINQYGTVEELFDTIDKAIRDSQSIPPPFRMHKYDAFKIRHQAHHAKSGDLLIDMTGDPVKRSSQSLSALGIVNETEVAFFNSTDYAAQASNPVFLW</sequence>
<dbReference type="Pfam" id="PF10209">
    <property type="entry name" value="DUF2340"/>
    <property type="match status" value="1"/>
</dbReference>